<reference evidence="2" key="1">
    <citation type="journal article" date="2021" name="bioRxiv">
        <title>Whole Genome Assembly and Annotation of Northern Wild Rice, Zizania palustris L., Supports a Whole Genome Duplication in the Zizania Genus.</title>
        <authorList>
            <person name="Haas M."/>
            <person name="Kono T."/>
            <person name="Macchietto M."/>
            <person name="Millas R."/>
            <person name="McGilp L."/>
            <person name="Shao M."/>
            <person name="Duquette J."/>
            <person name="Hirsch C.N."/>
            <person name="Kimball J."/>
        </authorList>
    </citation>
    <scope>NUCLEOTIDE SEQUENCE</scope>
    <source>
        <tissue evidence="2">Fresh leaf tissue</tissue>
    </source>
</reference>
<accession>A0A8J5RLG4</accession>
<dbReference type="EMBL" id="JAAALK010000290">
    <property type="protein sequence ID" value="KAG8046975.1"/>
    <property type="molecule type" value="Genomic_DNA"/>
</dbReference>
<evidence type="ECO:0000256" key="1">
    <source>
        <dbReference type="SAM" id="MobiDB-lite"/>
    </source>
</evidence>
<evidence type="ECO:0000313" key="2">
    <source>
        <dbReference type="EMBL" id="KAG8046975.1"/>
    </source>
</evidence>
<gene>
    <name evidence="2" type="ORF">GUJ93_ZPchr0008g13113</name>
</gene>
<feature type="region of interest" description="Disordered" evidence="1">
    <location>
        <begin position="43"/>
        <end position="67"/>
    </location>
</feature>
<reference evidence="2" key="2">
    <citation type="submission" date="2021-02" db="EMBL/GenBank/DDBJ databases">
        <authorList>
            <person name="Kimball J.A."/>
            <person name="Haas M.W."/>
            <person name="Macchietto M."/>
            <person name="Kono T."/>
            <person name="Duquette J."/>
            <person name="Shao M."/>
        </authorList>
    </citation>
    <scope>NUCLEOTIDE SEQUENCE</scope>
    <source>
        <tissue evidence="2">Fresh leaf tissue</tissue>
    </source>
</reference>
<keyword evidence="3" id="KW-1185">Reference proteome</keyword>
<name>A0A8J5RLG4_ZIZPA</name>
<feature type="compositionally biased region" description="Basic and acidic residues" evidence="1">
    <location>
        <begin position="56"/>
        <end position="67"/>
    </location>
</feature>
<dbReference type="AlphaFoldDB" id="A0A8J5RLG4"/>
<proteinExistence type="predicted"/>
<comment type="caution">
    <text evidence="2">The sequence shown here is derived from an EMBL/GenBank/DDBJ whole genome shotgun (WGS) entry which is preliminary data.</text>
</comment>
<organism evidence="2 3">
    <name type="scientific">Zizania palustris</name>
    <name type="common">Northern wild rice</name>
    <dbReference type="NCBI Taxonomy" id="103762"/>
    <lineage>
        <taxon>Eukaryota</taxon>
        <taxon>Viridiplantae</taxon>
        <taxon>Streptophyta</taxon>
        <taxon>Embryophyta</taxon>
        <taxon>Tracheophyta</taxon>
        <taxon>Spermatophyta</taxon>
        <taxon>Magnoliopsida</taxon>
        <taxon>Liliopsida</taxon>
        <taxon>Poales</taxon>
        <taxon>Poaceae</taxon>
        <taxon>BOP clade</taxon>
        <taxon>Oryzoideae</taxon>
        <taxon>Oryzeae</taxon>
        <taxon>Zizaniinae</taxon>
        <taxon>Zizania</taxon>
    </lineage>
</organism>
<evidence type="ECO:0000313" key="3">
    <source>
        <dbReference type="Proteomes" id="UP000729402"/>
    </source>
</evidence>
<dbReference type="Proteomes" id="UP000729402">
    <property type="component" value="Unassembled WGS sequence"/>
</dbReference>
<sequence length="67" mass="7145">MAFGGGNPPKKKGACDCGCCMSVMVHEEAKVLELLRLAEELHREERVGADGGIDGGSERGSRGEEQR</sequence>
<protein>
    <submittedName>
        <fullName evidence="2">Uncharacterized protein</fullName>
    </submittedName>
</protein>